<dbReference type="Gene3D" id="3.40.50.2300">
    <property type="match status" value="1"/>
</dbReference>
<dbReference type="Proteomes" id="UP000291338">
    <property type="component" value="Unassembled WGS sequence"/>
</dbReference>
<evidence type="ECO:0000259" key="14">
    <source>
        <dbReference type="PROSITE" id="PS50109"/>
    </source>
</evidence>
<evidence type="ECO:0000256" key="12">
    <source>
        <dbReference type="PROSITE-ProRule" id="PRU00169"/>
    </source>
</evidence>
<keyword evidence="9 13" id="KW-1133">Transmembrane helix</keyword>
<feature type="domain" description="CHASE" evidence="16">
    <location>
        <begin position="267"/>
        <end position="480"/>
    </location>
</feature>
<dbReference type="PANTHER" id="PTHR43047:SF72">
    <property type="entry name" value="OSMOSENSING HISTIDINE PROTEIN KINASE SLN1"/>
    <property type="match status" value="1"/>
</dbReference>
<dbReference type="Gene3D" id="3.30.565.10">
    <property type="entry name" value="Histidine kinase-like ATPase, C-terminal domain"/>
    <property type="match status" value="1"/>
</dbReference>
<keyword evidence="7 13" id="KW-0812">Transmembrane</keyword>
<dbReference type="GO" id="GO:0000155">
    <property type="term" value="F:phosphorelay sensor kinase activity"/>
    <property type="evidence" value="ECO:0007669"/>
    <property type="project" value="InterPro"/>
</dbReference>
<comment type="subcellular location">
    <subcellularLocation>
        <location evidence="2">Cell membrane</location>
        <topology evidence="2">Multi-pass membrane protein</topology>
    </subcellularLocation>
</comment>
<dbReference type="FunFam" id="1.10.287.130:FF:000001">
    <property type="entry name" value="Two-component sensor histidine kinase"/>
    <property type="match status" value="1"/>
</dbReference>
<dbReference type="SMART" id="SM01079">
    <property type="entry name" value="CHASE"/>
    <property type="match status" value="1"/>
</dbReference>
<evidence type="ECO:0000256" key="9">
    <source>
        <dbReference type="ARBA" id="ARBA00022989"/>
    </source>
</evidence>
<dbReference type="InterPro" id="IPR036097">
    <property type="entry name" value="HisK_dim/P_sf"/>
</dbReference>
<accession>A0A4Q7IKW2</accession>
<dbReference type="InterPro" id="IPR036890">
    <property type="entry name" value="HATPase_C_sf"/>
</dbReference>
<dbReference type="Pfam" id="PF00072">
    <property type="entry name" value="Response_reg"/>
    <property type="match status" value="1"/>
</dbReference>
<dbReference type="PROSITE" id="PS50110">
    <property type="entry name" value="RESPONSE_REGULATORY"/>
    <property type="match status" value="1"/>
</dbReference>
<reference evidence="17 18" key="1">
    <citation type="submission" date="2018-01" db="EMBL/GenBank/DDBJ databases">
        <title>Co-occurrence of chitin degradation, pigmentation and bioactivity in marine Pseudoalteromonas.</title>
        <authorList>
            <person name="Paulsen S."/>
            <person name="Gram L."/>
            <person name="Machado H."/>
        </authorList>
    </citation>
    <scope>NUCLEOTIDE SEQUENCE [LARGE SCALE GENOMIC DNA]</scope>
    <source>
        <strain evidence="17 18">S3898</strain>
    </source>
</reference>
<dbReference type="Pfam" id="PF05231">
    <property type="entry name" value="MASE1"/>
    <property type="match status" value="1"/>
</dbReference>
<dbReference type="FunFam" id="3.30.565.10:FF:000010">
    <property type="entry name" value="Sensor histidine kinase RcsC"/>
    <property type="match status" value="1"/>
</dbReference>
<dbReference type="Gene3D" id="3.30.450.350">
    <property type="entry name" value="CHASE domain"/>
    <property type="match status" value="1"/>
</dbReference>
<keyword evidence="11 13" id="KW-0472">Membrane</keyword>
<dbReference type="CDD" id="cd17546">
    <property type="entry name" value="REC_hyHK_CKI1_RcsC-like"/>
    <property type="match status" value="1"/>
</dbReference>
<feature type="transmembrane region" description="Helical" evidence="13">
    <location>
        <begin position="205"/>
        <end position="225"/>
    </location>
</feature>
<feature type="transmembrane region" description="Helical" evidence="13">
    <location>
        <begin position="497"/>
        <end position="517"/>
    </location>
</feature>
<dbReference type="InterPro" id="IPR006189">
    <property type="entry name" value="CHASE_dom"/>
</dbReference>
<dbReference type="InterPro" id="IPR001789">
    <property type="entry name" value="Sig_transdc_resp-reg_receiver"/>
</dbReference>
<dbReference type="EC" id="2.7.13.3" evidence="3"/>
<keyword evidence="10" id="KW-0902">Two-component regulatory system</keyword>
<evidence type="ECO:0000256" key="11">
    <source>
        <dbReference type="ARBA" id="ARBA00023136"/>
    </source>
</evidence>
<evidence type="ECO:0000259" key="16">
    <source>
        <dbReference type="PROSITE" id="PS50839"/>
    </source>
</evidence>
<dbReference type="Pfam" id="PF02518">
    <property type="entry name" value="HATPase_c"/>
    <property type="match status" value="1"/>
</dbReference>
<comment type="caution">
    <text evidence="17">The sequence shown here is derived from an EMBL/GenBank/DDBJ whole genome shotgun (WGS) entry which is preliminary data.</text>
</comment>
<evidence type="ECO:0000256" key="1">
    <source>
        <dbReference type="ARBA" id="ARBA00000085"/>
    </source>
</evidence>
<keyword evidence="5 12" id="KW-0597">Phosphoprotein</keyword>
<dbReference type="SUPFAM" id="SSF47384">
    <property type="entry name" value="Homodimeric domain of signal transducing histidine kinase"/>
    <property type="match status" value="1"/>
</dbReference>
<dbReference type="PROSITE" id="PS50109">
    <property type="entry name" value="HIS_KIN"/>
    <property type="match status" value="1"/>
</dbReference>
<evidence type="ECO:0000256" key="2">
    <source>
        <dbReference type="ARBA" id="ARBA00004651"/>
    </source>
</evidence>
<comment type="catalytic activity">
    <reaction evidence="1">
        <text>ATP + protein L-histidine = ADP + protein N-phospho-L-histidine.</text>
        <dbReference type="EC" id="2.7.13.3"/>
    </reaction>
</comment>
<dbReference type="CDD" id="cd16922">
    <property type="entry name" value="HATPase_EvgS-ArcB-TorS-like"/>
    <property type="match status" value="1"/>
</dbReference>
<dbReference type="InterPro" id="IPR011006">
    <property type="entry name" value="CheY-like_superfamily"/>
</dbReference>
<sequence>MIKSQLNFSASIGTQVLLYCAFVIAFLISGYGLSQLTFYTSVIPIWFPAGIALAGCFIWRSLFIPAVFIGSFVFNCLITPNFVLTDVISEVSLQNLCIATGVTLQASCGAFLMHYWLGNPLALSGNKQVIRFVLVIGVLVNLISSNIGVFALSFFNSTFIKDQYLLKLLYWWLGDSLGVLLITPLLLILIRSFNNSDYKIKSAQMIIWSFLCLLASVISISWFFIESNKATLTQRIQKESQAIENRVYRELSNTHIKLEDLATFLQQTASLNRESFAAKVQSLMSGSHILYGMSWNPIISQAQEQIHNNYLKVDYQQSYQIKGMPILNDDPIVYVRYIYPENTNRNAIGFNVYSNKDRKETLNAVLENFQPKATPIIQLVQFEKSTPAFLVFFPVLDGELVQHKSGSAKLIGFSTGVFKVEEMLDRALLNLQNELFFSSVIEQDTQKVIYSTIKSEPLQWQGEPLKQLDIKMMGRSWQVNLYLNEAYIIAEQHTEHLSLFLFQFIIVTAITLIVLMMHNQQAGLDKLVAEKTISLELALLQADKANQEKSRFLANMSHEIRTPMNAVVGFAQLAKDGEDIEQVRPYLENIDLSSQHLLNIVNDILDLSKIESGHFSLDKTHFDLNDSFNKVNNIFKLSASAKGLTWIYQNTCPAALLVKADKTRFEQVLINLCGNAIKFTPNGHVSLICSLISEYDDAYSIQVQVVDTGIGIAPEKHACLFEPFTQCDDSTSRKFGGTGLGLTISKQLCDLMEGEIRVENNQPQGTIFSVQVKFGKASGQVVEQSLDLKLSKNLNILVAEDNPVNQMVIKAMLESLGVKSVVVENGALAIDALKQGEFDGVLMDCQMPVLDGYKATMQLRAIPHFSAIPIIALTADADTDSREYALKIGFTEHIAKPVTLEKLKLGLSRIQKLA</sequence>
<dbReference type="SMART" id="SM00388">
    <property type="entry name" value="HisKA"/>
    <property type="match status" value="1"/>
</dbReference>
<evidence type="ECO:0000256" key="13">
    <source>
        <dbReference type="SAM" id="Phobius"/>
    </source>
</evidence>
<evidence type="ECO:0000256" key="8">
    <source>
        <dbReference type="ARBA" id="ARBA00022777"/>
    </source>
</evidence>
<dbReference type="PROSITE" id="PS50839">
    <property type="entry name" value="CHASE"/>
    <property type="match status" value="1"/>
</dbReference>
<dbReference type="InterPro" id="IPR003594">
    <property type="entry name" value="HATPase_dom"/>
</dbReference>
<keyword evidence="6" id="KW-0808">Transferase</keyword>
<evidence type="ECO:0000313" key="18">
    <source>
        <dbReference type="Proteomes" id="UP000291338"/>
    </source>
</evidence>
<dbReference type="EMBL" id="PPSX01000061">
    <property type="protein sequence ID" value="RZQ52341.1"/>
    <property type="molecule type" value="Genomic_DNA"/>
</dbReference>
<feature type="domain" description="Response regulatory" evidence="15">
    <location>
        <begin position="795"/>
        <end position="911"/>
    </location>
</feature>
<dbReference type="Pfam" id="PF00512">
    <property type="entry name" value="HisKA"/>
    <property type="match status" value="1"/>
</dbReference>
<evidence type="ECO:0000256" key="10">
    <source>
        <dbReference type="ARBA" id="ARBA00023012"/>
    </source>
</evidence>
<gene>
    <name evidence="17" type="ORF">C1E23_14985</name>
</gene>
<feature type="transmembrane region" description="Helical" evidence="13">
    <location>
        <begin position="129"/>
        <end position="155"/>
    </location>
</feature>
<feature type="transmembrane region" description="Helical" evidence="13">
    <location>
        <begin position="96"/>
        <end position="117"/>
    </location>
</feature>
<dbReference type="SUPFAM" id="SSF52172">
    <property type="entry name" value="CheY-like"/>
    <property type="match status" value="1"/>
</dbReference>
<dbReference type="SUPFAM" id="SSF55874">
    <property type="entry name" value="ATPase domain of HSP90 chaperone/DNA topoisomerase II/histidine kinase"/>
    <property type="match status" value="1"/>
</dbReference>
<keyword evidence="4" id="KW-1003">Cell membrane</keyword>
<evidence type="ECO:0000259" key="15">
    <source>
        <dbReference type="PROSITE" id="PS50110"/>
    </source>
</evidence>
<dbReference type="CDD" id="cd00082">
    <property type="entry name" value="HisKA"/>
    <property type="match status" value="1"/>
</dbReference>
<dbReference type="SMART" id="SM00448">
    <property type="entry name" value="REC"/>
    <property type="match status" value="1"/>
</dbReference>
<dbReference type="PRINTS" id="PR00344">
    <property type="entry name" value="BCTRLSENSOR"/>
</dbReference>
<dbReference type="SMART" id="SM00387">
    <property type="entry name" value="HATPase_c"/>
    <property type="match status" value="1"/>
</dbReference>
<feature type="transmembrane region" description="Helical" evidence="13">
    <location>
        <begin position="38"/>
        <end position="59"/>
    </location>
</feature>
<dbReference type="PANTHER" id="PTHR43047">
    <property type="entry name" value="TWO-COMPONENT HISTIDINE PROTEIN KINASE"/>
    <property type="match status" value="1"/>
</dbReference>
<name>A0A4Q7IKW2_9GAMM</name>
<dbReference type="InterPro" id="IPR003661">
    <property type="entry name" value="HisK_dim/P_dom"/>
</dbReference>
<keyword evidence="8" id="KW-0418">Kinase</keyword>
<evidence type="ECO:0000256" key="6">
    <source>
        <dbReference type="ARBA" id="ARBA00022679"/>
    </source>
</evidence>
<feature type="transmembrane region" description="Helical" evidence="13">
    <location>
        <begin position="66"/>
        <end position="84"/>
    </location>
</feature>
<feature type="transmembrane region" description="Helical" evidence="13">
    <location>
        <begin position="170"/>
        <end position="193"/>
    </location>
</feature>
<dbReference type="InterPro" id="IPR042240">
    <property type="entry name" value="CHASE_sf"/>
</dbReference>
<protein>
    <recommendedName>
        <fullName evidence="3">histidine kinase</fullName>
        <ecNumber evidence="3">2.7.13.3</ecNumber>
    </recommendedName>
</protein>
<dbReference type="Pfam" id="PF03924">
    <property type="entry name" value="CHASE"/>
    <property type="match status" value="1"/>
</dbReference>
<proteinExistence type="predicted"/>
<organism evidence="17 18">
    <name type="scientific">Pseudoalteromonas phenolica</name>
    <dbReference type="NCBI Taxonomy" id="161398"/>
    <lineage>
        <taxon>Bacteria</taxon>
        <taxon>Pseudomonadati</taxon>
        <taxon>Pseudomonadota</taxon>
        <taxon>Gammaproteobacteria</taxon>
        <taxon>Alteromonadales</taxon>
        <taxon>Pseudoalteromonadaceae</taxon>
        <taxon>Pseudoalteromonas</taxon>
    </lineage>
</organism>
<dbReference type="RefSeq" id="WP_130256349.1">
    <property type="nucleotide sequence ID" value="NZ_PPSX01000061.1"/>
</dbReference>
<evidence type="ECO:0000256" key="4">
    <source>
        <dbReference type="ARBA" id="ARBA00022475"/>
    </source>
</evidence>
<evidence type="ECO:0000256" key="7">
    <source>
        <dbReference type="ARBA" id="ARBA00022692"/>
    </source>
</evidence>
<dbReference type="GO" id="GO:0009927">
    <property type="term" value="F:histidine phosphotransfer kinase activity"/>
    <property type="evidence" value="ECO:0007669"/>
    <property type="project" value="TreeGrafter"/>
</dbReference>
<feature type="transmembrane region" description="Helical" evidence="13">
    <location>
        <begin position="12"/>
        <end position="32"/>
    </location>
</feature>
<feature type="modified residue" description="4-aspartylphosphate" evidence="12">
    <location>
        <position position="844"/>
    </location>
</feature>
<evidence type="ECO:0000256" key="3">
    <source>
        <dbReference type="ARBA" id="ARBA00012438"/>
    </source>
</evidence>
<feature type="domain" description="Histidine kinase" evidence="14">
    <location>
        <begin position="555"/>
        <end position="776"/>
    </location>
</feature>
<dbReference type="InterPro" id="IPR007895">
    <property type="entry name" value="MASE1"/>
</dbReference>
<dbReference type="InterPro" id="IPR005467">
    <property type="entry name" value="His_kinase_dom"/>
</dbReference>
<dbReference type="Gene3D" id="1.10.287.130">
    <property type="match status" value="1"/>
</dbReference>
<dbReference type="AlphaFoldDB" id="A0A4Q7IKW2"/>
<evidence type="ECO:0000256" key="5">
    <source>
        <dbReference type="ARBA" id="ARBA00022553"/>
    </source>
</evidence>
<dbReference type="GO" id="GO:0005886">
    <property type="term" value="C:plasma membrane"/>
    <property type="evidence" value="ECO:0007669"/>
    <property type="project" value="UniProtKB-SubCell"/>
</dbReference>
<evidence type="ECO:0000313" key="17">
    <source>
        <dbReference type="EMBL" id="RZQ52341.1"/>
    </source>
</evidence>
<dbReference type="InterPro" id="IPR004358">
    <property type="entry name" value="Sig_transdc_His_kin-like_C"/>
</dbReference>